<accession>A0CL50</accession>
<dbReference type="RefSeq" id="XP_001438914.1">
    <property type="nucleotide sequence ID" value="XM_001438877.2"/>
</dbReference>
<sequence>MFNEMFTPQIKTVVLNFLNLSQITNIWRFFQFDQNGLTFLRHPINISQLYQPINTRGLMICKSLGLFLFKCSISIMQDTQAIKKAMQKLSYIFVLKIYGKIKSKLGINFLLIRTYIKSVQRHTNIFTISKQYNLIKFKSDVMQTMNILWDSSQLFNSILYLCIFVPLYLCIFEFFNLFQGICQIHTLFDTYQNW</sequence>
<gene>
    <name evidence="2" type="ORF">GSPATT00008064001</name>
</gene>
<dbReference type="OrthoDB" id="10340333at2759"/>
<evidence type="ECO:0000256" key="1">
    <source>
        <dbReference type="SAM" id="Phobius"/>
    </source>
</evidence>
<protein>
    <recommendedName>
        <fullName evidence="4">Transmembrane protein</fullName>
    </recommendedName>
</protein>
<dbReference type="OMA" id="INTRGLM"/>
<keyword evidence="1" id="KW-0472">Membrane</keyword>
<name>A0CL50_PARTE</name>
<organism evidence="2 3">
    <name type="scientific">Paramecium tetraurelia</name>
    <dbReference type="NCBI Taxonomy" id="5888"/>
    <lineage>
        <taxon>Eukaryota</taxon>
        <taxon>Sar</taxon>
        <taxon>Alveolata</taxon>
        <taxon>Ciliophora</taxon>
        <taxon>Intramacronucleata</taxon>
        <taxon>Oligohymenophorea</taxon>
        <taxon>Peniculida</taxon>
        <taxon>Parameciidae</taxon>
        <taxon>Paramecium</taxon>
    </lineage>
</organism>
<dbReference type="KEGG" id="ptm:GSPATT00008064001"/>
<dbReference type="GeneID" id="5024699"/>
<keyword evidence="1" id="KW-0812">Transmembrane</keyword>
<evidence type="ECO:0000313" key="3">
    <source>
        <dbReference type="Proteomes" id="UP000000600"/>
    </source>
</evidence>
<reference evidence="2 3" key="1">
    <citation type="journal article" date="2006" name="Nature">
        <title>Global trends of whole-genome duplications revealed by the ciliate Paramecium tetraurelia.</title>
        <authorList>
            <consortium name="Genoscope"/>
            <person name="Aury J.-M."/>
            <person name="Jaillon O."/>
            <person name="Duret L."/>
            <person name="Noel B."/>
            <person name="Jubin C."/>
            <person name="Porcel B.M."/>
            <person name="Segurens B."/>
            <person name="Daubin V."/>
            <person name="Anthouard V."/>
            <person name="Aiach N."/>
            <person name="Arnaiz O."/>
            <person name="Billaut A."/>
            <person name="Beisson J."/>
            <person name="Blanc I."/>
            <person name="Bouhouche K."/>
            <person name="Camara F."/>
            <person name="Duharcourt S."/>
            <person name="Guigo R."/>
            <person name="Gogendeau D."/>
            <person name="Katinka M."/>
            <person name="Keller A.-M."/>
            <person name="Kissmehl R."/>
            <person name="Klotz C."/>
            <person name="Koll F."/>
            <person name="Le Moue A."/>
            <person name="Lepere C."/>
            <person name="Malinsky S."/>
            <person name="Nowacki M."/>
            <person name="Nowak J.K."/>
            <person name="Plattner H."/>
            <person name="Poulain J."/>
            <person name="Ruiz F."/>
            <person name="Serrano V."/>
            <person name="Zagulski M."/>
            <person name="Dessen P."/>
            <person name="Betermier M."/>
            <person name="Weissenbach J."/>
            <person name="Scarpelli C."/>
            <person name="Schachter V."/>
            <person name="Sperling L."/>
            <person name="Meyer E."/>
            <person name="Cohen J."/>
            <person name="Wincker P."/>
        </authorList>
    </citation>
    <scope>NUCLEOTIDE SEQUENCE [LARGE SCALE GENOMIC DNA]</scope>
    <source>
        <strain evidence="2 3">Stock d4-2</strain>
    </source>
</reference>
<proteinExistence type="predicted"/>
<keyword evidence="3" id="KW-1185">Reference proteome</keyword>
<dbReference type="InParanoid" id="A0CL50"/>
<dbReference type="Proteomes" id="UP000000600">
    <property type="component" value="Unassembled WGS sequence"/>
</dbReference>
<evidence type="ECO:0008006" key="4">
    <source>
        <dbReference type="Google" id="ProtNLM"/>
    </source>
</evidence>
<dbReference type="AlphaFoldDB" id="A0CL50"/>
<dbReference type="HOGENOM" id="CLU_1404957_0_0_1"/>
<keyword evidence="1" id="KW-1133">Transmembrane helix</keyword>
<dbReference type="EMBL" id="CT868097">
    <property type="protein sequence ID" value="CAK71517.1"/>
    <property type="molecule type" value="Genomic_DNA"/>
</dbReference>
<feature type="transmembrane region" description="Helical" evidence="1">
    <location>
        <begin position="158"/>
        <end position="178"/>
    </location>
</feature>
<evidence type="ECO:0000313" key="2">
    <source>
        <dbReference type="EMBL" id="CAK71517.1"/>
    </source>
</evidence>